<accession>A0ABD5W172</accession>
<dbReference type="RefSeq" id="WP_267163114.1">
    <property type="nucleotide sequence ID" value="NZ_CP112972.1"/>
</dbReference>
<dbReference type="InterPro" id="IPR058603">
    <property type="entry name" value="DUF8167_2nd"/>
</dbReference>
<keyword evidence="2" id="KW-1133">Transmembrane helix</keyword>
<feature type="transmembrane region" description="Helical" evidence="2">
    <location>
        <begin position="39"/>
        <end position="62"/>
    </location>
</feature>
<evidence type="ECO:0000313" key="5">
    <source>
        <dbReference type="Proteomes" id="UP001596445"/>
    </source>
</evidence>
<dbReference type="InterPro" id="IPR058480">
    <property type="entry name" value="DUF8167_N"/>
</dbReference>
<dbReference type="Proteomes" id="UP001596445">
    <property type="component" value="Unassembled WGS sequence"/>
</dbReference>
<evidence type="ECO:0000256" key="2">
    <source>
        <dbReference type="SAM" id="Phobius"/>
    </source>
</evidence>
<evidence type="ECO:0000256" key="1">
    <source>
        <dbReference type="SAM" id="MobiDB-lite"/>
    </source>
</evidence>
<dbReference type="Gene3D" id="3.30.70.1450">
    <property type="entry name" value="Regulator of K+ conductance, C-terminal domain"/>
    <property type="match status" value="1"/>
</dbReference>
<dbReference type="EMBL" id="JBHSZI010000001">
    <property type="protein sequence ID" value="MFC7057369.1"/>
    <property type="molecule type" value="Genomic_DNA"/>
</dbReference>
<dbReference type="PROSITE" id="PS51202">
    <property type="entry name" value="RCK_C"/>
    <property type="match status" value="1"/>
</dbReference>
<name>A0ABD5W172_9EURY</name>
<protein>
    <submittedName>
        <fullName evidence="4">Potassium channel family protein</fullName>
    </submittedName>
</protein>
<keyword evidence="4" id="KW-0813">Transport</keyword>
<dbReference type="Pfam" id="PF26502">
    <property type="entry name" value="DUF8167_2nd"/>
    <property type="match status" value="1"/>
</dbReference>
<dbReference type="InterPro" id="IPR006037">
    <property type="entry name" value="RCK_C"/>
</dbReference>
<gene>
    <name evidence="4" type="ORF">ACFQQG_03235</name>
</gene>
<feature type="transmembrane region" description="Helical" evidence="2">
    <location>
        <begin position="12"/>
        <end position="33"/>
    </location>
</feature>
<comment type="caution">
    <text evidence="4">The sequence shown here is derived from an EMBL/GenBank/DDBJ whole genome shotgun (WGS) entry which is preliminary data.</text>
</comment>
<feature type="transmembrane region" description="Helical" evidence="2">
    <location>
        <begin position="74"/>
        <end position="91"/>
    </location>
</feature>
<keyword evidence="5" id="KW-1185">Reference proteome</keyword>
<dbReference type="Pfam" id="PF26501">
    <property type="entry name" value="DUF8167"/>
    <property type="match status" value="1"/>
</dbReference>
<keyword evidence="2" id="KW-0472">Membrane</keyword>
<dbReference type="PANTHER" id="PTHR30445">
    <property type="entry name" value="K(+)_H(+) ANTIPORTER SUBUNIT KHTT"/>
    <property type="match status" value="1"/>
</dbReference>
<proteinExistence type="predicted"/>
<dbReference type="SUPFAM" id="SSF116726">
    <property type="entry name" value="TrkA C-terminal domain-like"/>
    <property type="match status" value="1"/>
</dbReference>
<keyword evidence="2" id="KW-0812">Transmembrane</keyword>
<dbReference type="AlphaFoldDB" id="A0ABD5W172"/>
<dbReference type="InterPro" id="IPR036721">
    <property type="entry name" value="RCK_C_sf"/>
</dbReference>
<reference evidence="4 5" key="1">
    <citation type="journal article" date="2019" name="Int. J. Syst. Evol. Microbiol.">
        <title>The Global Catalogue of Microorganisms (GCM) 10K type strain sequencing project: providing services to taxonomists for standard genome sequencing and annotation.</title>
        <authorList>
            <consortium name="The Broad Institute Genomics Platform"/>
            <consortium name="The Broad Institute Genome Sequencing Center for Infectious Disease"/>
            <person name="Wu L."/>
            <person name="Ma J."/>
        </authorList>
    </citation>
    <scope>NUCLEOTIDE SEQUENCE [LARGE SCALE GENOMIC DNA]</scope>
    <source>
        <strain evidence="4 5">JCM 30072</strain>
    </source>
</reference>
<feature type="domain" description="RCK C-terminal" evidence="3">
    <location>
        <begin position="325"/>
        <end position="409"/>
    </location>
</feature>
<dbReference type="PANTHER" id="PTHR30445:SF8">
    <property type="entry name" value="K(+)_H(+) ANTIPORTER SUBUNIT KHTT"/>
    <property type="match status" value="1"/>
</dbReference>
<dbReference type="Pfam" id="PF02080">
    <property type="entry name" value="TrkA_C"/>
    <property type="match status" value="1"/>
</dbReference>
<dbReference type="GO" id="GO:0034220">
    <property type="term" value="P:monoatomic ion transmembrane transport"/>
    <property type="evidence" value="ECO:0007669"/>
    <property type="project" value="UniProtKB-KW"/>
</dbReference>
<sequence>MASFPAEILLGIYLGLLVGIIPALVSWALGFSFQYVTGVTLPGFGVTILAIAIAGVNGGLLALTDQSVLAAPNAPRIVTAILVIGMLSLYAHSKGDQMAADFPRRLSLSQLRERTLSRELADFVNGGEEVRVRVTGEVTDMEGYPPLPEELRARLRNAEVKLPADLRLSELERRVEDRLQTEYDLGDVAVTVDERGQATVVAAPPFSGLSKRVDHDRHAVSVTGLIPTGLVHGDEVTVITPDAQVRGIVISSTQSTETDPPDVAPSSNEQVTGRDEPAPSVREPTTDGGEGRLTVAVSRTDVQPLLRASEVKVVVEPRGTRREYEVISRLRRAENRFRRFVVGQHGELTNRRLGNVDFQEAYGVSVLAVRKADGWLVAPDADTTLEAGDELFAVGPQEALDGFDVTDSQAGERAI</sequence>
<dbReference type="Pfam" id="PF26503">
    <property type="entry name" value="DUF8167_3rd"/>
    <property type="match status" value="1"/>
</dbReference>
<dbReference type="InterPro" id="IPR058604">
    <property type="entry name" value="DUF8167_3rd"/>
</dbReference>
<keyword evidence="4" id="KW-0407">Ion channel</keyword>
<organism evidence="4 5">
    <name type="scientific">Halovenus salina</name>
    <dbReference type="NCBI Taxonomy" id="1510225"/>
    <lineage>
        <taxon>Archaea</taxon>
        <taxon>Methanobacteriati</taxon>
        <taxon>Methanobacteriota</taxon>
        <taxon>Stenosarchaea group</taxon>
        <taxon>Halobacteria</taxon>
        <taxon>Halobacteriales</taxon>
        <taxon>Haloarculaceae</taxon>
        <taxon>Halovenus</taxon>
    </lineage>
</organism>
<dbReference type="GeneID" id="76629221"/>
<evidence type="ECO:0000259" key="3">
    <source>
        <dbReference type="PROSITE" id="PS51202"/>
    </source>
</evidence>
<dbReference type="InterPro" id="IPR050144">
    <property type="entry name" value="AAE_transporter"/>
</dbReference>
<keyword evidence="4" id="KW-0406">Ion transport</keyword>
<feature type="region of interest" description="Disordered" evidence="1">
    <location>
        <begin position="252"/>
        <end position="291"/>
    </location>
</feature>
<evidence type="ECO:0000313" key="4">
    <source>
        <dbReference type="EMBL" id="MFC7057369.1"/>
    </source>
</evidence>